<sequence length="366" mass="38869">MKRKFSKFTGVLAVGCAAALTLAGCGTGSNAGSSNAGSSNSTSASGAVKIGLSFGDLNLERWPHDEKDITSYIKAHDPNAQVLVQDANGSSSTQVSQCENLISEGVKVLIINAQNGSALVQVLNDAKRAGIPVIAYDRMIENGPVSLYVSYDNEKVGELQAQYLTQVAPKGNYVLLEGDPTDPNATQFYNGQMKVLNPYIKNGSIKVVYKQWTNNYDTNTAESEMEDALTKTQNNVTAVLDANDSIALGAIQALKQQHLAGKVPTTGQDADLANCQDIVEGLQTMTVYKPINTEADDAAQAALDLAAGKTPKTTGTTDNGFTKVPSILLSPVAVTKSNMMDEIVKSGFHTEAQVYANVPKSQWPKN</sequence>
<name>A0ABT9XI55_9BACL</name>
<comment type="caution">
    <text evidence="5">The sequence shown here is derived from an EMBL/GenBank/DDBJ whole genome shotgun (WGS) entry which is preliminary data.</text>
</comment>
<feature type="signal peptide" evidence="3">
    <location>
        <begin position="1"/>
        <end position="31"/>
    </location>
</feature>
<proteinExistence type="predicted"/>
<organism evidence="5 6">
    <name type="scientific">Alicyclobacillus cycloheptanicus</name>
    <dbReference type="NCBI Taxonomy" id="1457"/>
    <lineage>
        <taxon>Bacteria</taxon>
        <taxon>Bacillati</taxon>
        <taxon>Bacillota</taxon>
        <taxon>Bacilli</taxon>
        <taxon>Bacillales</taxon>
        <taxon>Alicyclobacillaceae</taxon>
        <taxon>Alicyclobacillus</taxon>
    </lineage>
</organism>
<dbReference type="PROSITE" id="PS51257">
    <property type="entry name" value="PROKAR_LIPOPROTEIN"/>
    <property type="match status" value="1"/>
</dbReference>
<keyword evidence="2 3" id="KW-0732">Signal</keyword>
<evidence type="ECO:0000256" key="2">
    <source>
        <dbReference type="ARBA" id="ARBA00022729"/>
    </source>
</evidence>
<evidence type="ECO:0000313" key="6">
    <source>
        <dbReference type="Proteomes" id="UP001232973"/>
    </source>
</evidence>
<evidence type="ECO:0000256" key="1">
    <source>
        <dbReference type="ARBA" id="ARBA00004196"/>
    </source>
</evidence>
<dbReference type="SUPFAM" id="SSF53822">
    <property type="entry name" value="Periplasmic binding protein-like I"/>
    <property type="match status" value="1"/>
</dbReference>
<evidence type="ECO:0000313" key="5">
    <source>
        <dbReference type="EMBL" id="MDQ0189391.1"/>
    </source>
</evidence>
<feature type="domain" description="Periplasmic binding protein" evidence="4">
    <location>
        <begin position="65"/>
        <end position="309"/>
    </location>
</feature>
<dbReference type="Gene3D" id="3.40.50.2300">
    <property type="match status" value="2"/>
</dbReference>
<keyword evidence="6" id="KW-1185">Reference proteome</keyword>
<comment type="subcellular location">
    <subcellularLocation>
        <location evidence="1">Cell envelope</location>
    </subcellularLocation>
</comment>
<gene>
    <name evidence="5" type="ORF">J2S03_001223</name>
</gene>
<dbReference type="InterPro" id="IPR028082">
    <property type="entry name" value="Peripla_BP_I"/>
</dbReference>
<dbReference type="PANTHER" id="PTHR30036">
    <property type="entry name" value="D-XYLOSE-BINDING PERIPLASMIC PROTEIN"/>
    <property type="match status" value="1"/>
</dbReference>
<dbReference type="Proteomes" id="UP001232973">
    <property type="component" value="Unassembled WGS sequence"/>
</dbReference>
<evidence type="ECO:0000256" key="3">
    <source>
        <dbReference type="SAM" id="SignalP"/>
    </source>
</evidence>
<dbReference type="RefSeq" id="WP_274457054.1">
    <property type="nucleotide sequence ID" value="NZ_CP067097.1"/>
</dbReference>
<dbReference type="EMBL" id="JAUSTP010000007">
    <property type="protein sequence ID" value="MDQ0189391.1"/>
    <property type="molecule type" value="Genomic_DNA"/>
</dbReference>
<feature type="chain" id="PRO_5045488021" evidence="3">
    <location>
        <begin position="32"/>
        <end position="366"/>
    </location>
</feature>
<protein>
    <submittedName>
        <fullName evidence="5">D-xylose transport system substrate-binding protein</fullName>
    </submittedName>
</protein>
<dbReference type="InterPro" id="IPR050555">
    <property type="entry name" value="Bact_Solute-Bind_Prot2"/>
</dbReference>
<dbReference type="PANTHER" id="PTHR30036:SF1">
    <property type="entry name" value="D-XYLOSE-BINDING PERIPLASMIC PROTEIN"/>
    <property type="match status" value="1"/>
</dbReference>
<dbReference type="Pfam" id="PF13407">
    <property type="entry name" value="Peripla_BP_4"/>
    <property type="match status" value="1"/>
</dbReference>
<evidence type="ECO:0000259" key="4">
    <source>
        <dbReference type="Pfam" id="PF13407"/>
    </source>
</evidence>
<dbReference type="InterPro" id="IPR025997">
    <property type="entry name" value="SBP_2_dom"/>
</dbReference>
<reference evidence="5 6" key="1">
    <citation type="submission" date="2023-07" db="EMBL/GenBank/DDBJ databases">
        <title>Genomic Encyclopedia of Type Strains, Phase IV (KMG-IV): sequencing the most valuable type-strain genomes for metagenomic binning, comparative biology and taxonomic classification.</title>
        <authorList>
            <person name="Goeker M."/>
        </authorList>
    </citation>
    <scope>NUCLEOTIDE SEQUENCE [LARGE SCALE GENOMIC DNA]</scope>
    <source>
        <strain evidence="5 6">DSM 4006</strain>
    </source>
</reference>
<accession>A0ABT9XI55</accession>